<organism evidence="2 3">
    <name type="scientific">Microbacterium testaceum</name>
    <name type="common">Aureobacterium testaceum</name>
    <name type="synonym">Brevibacterium testaceum</name>
    <dbReference type="NCBI Taxonomy" id="2033"/>
    <lineage>
        <taxon>Bacteria</taxon>
        <taxon>Bacillati</taxon>
        <taxon>Actinomycetota</taxon>
        <taxon>Actinomycetes</taxon>
        <taxon>Micrococcales</taxon>
        <taxon>Microbacteriaceae</taxon>
        <taxon>Microbacterium</taxon>
    </lineage>
</organism>
<name>A0A2T7WWU3_MICTE</name>
<evidence type="ECO:0000259" key="1">
    <source>
        <dbReference type="Pfam" id="PF00085"/>
    </source>
</evidence>
<dbReference type="EMBL" id="QDFT01000003">
    <property type="protein sequence ID" value="PVE79182.1"/>
    <property type="molecule type" value="Genomic_DNA"/>
</dbReference>
<accession>A0A2T7WWU3</accession>
<reference evidence="2 3" key="1">
    <citation type="submission" date="2018-04" db="EMBL/GenBank/DDBJ databases">
        <authorList>
            <person name="Go L.Y."/>
            <person name="Mitchell J.A."/>
        </authorList>
    </citation>
    <scope>NUCLEOTIDE SEQUENCE [LARGE SCALE GENOMIC DNA]</scope>
    <source>
        <strain evidence="2 3">TPD7010</strain>
    </source>
</reference>
<dbReference type="Gene3D" id="3.40.30.10">
    <property type="entry name" value="Glutaredoxin"/>
    <property type="match status" value="1"/>
</dbReference>
<feature type="domain" description="Thioredoxin" evidence="1">
    <location>
        <begin position="52"/>
        <end position="118"/>
    </location>
</feature>
<protein>
    <submittedName>
        <fullName evidence="2">Thioredoxin</fullName>
    </submittedName>
</protein>
<dbReference type="AlphaFoldDB" id="A0A2T7WWU3"/>
<dbReference type="Proteomes" id="UP000244649">
    <property type="component" value="Unassembled WGS sequence"/>
</dbReference>
<gene>
    <name evidence="2" type="ORF">DC432_01845</name>
</gene>
<evidence type="ECO:0000313" key="3">
    <source>
        <dbReference type="Proteomes" id="UP000244649"/>
    </source>
</evidence>
<proteinExistence type="predicted"/>
<dbReference type="InterPro" id="IPR036249">
    <property type="entry name" value="Thioredoxin-like_sf"/>
</dbReference>
<dbReference type="InterPro" id="IPR013766">
    <property type="entry name" value="Thioredoxin_domain"/>
</dbReference>
<comment type="caution">
    <text evidence="2">The sequence shown here is derived from an EMBL/GenBank/DDBJ whole genome shotgun (WGS) entry which is preliminary data.</text>
</comment>
<evidence type="ECO:0000313" key="2">
    <source>
        <dbReference type="EMBL" id="PVE79182.1"/>
    </source>
</evidence>
<dbReference type="CDD" id="cd02947">
    <property type="entry name" value="TRX_family"/>
    <property type="match status" value="1"/>
</dbReference>
<dbReference type="SUPFAM" id="SSF52833">
    <property type="entry name" value="Thioredoxin-like"/>
    <property type="match status" value="1"/>
</dbReference>
<dbReference type="Pfam" id="PF00085">
    <property type="entry name" value="Thioredoxin"/>
    <property type="match status" value="1"/>
</dbReference>
<sequence length="145" mass="15790">MDPTLALLAIAALVVISTAAGLVARRRQGRARTVDSAEVVDPRRLGADALGDEATLLQFSTEMCSRCPGVHRMLSEVADAREGVRHLDVDLTHRPDIAQHFRVLQTPTTLVLDRRGVVRTRFGGTPGRAVVELELDTLQKESTRG</sequence>